<keyword evidence="2" id="KW-0863">Zinc-finger</keyword>
<dbReference type="GO" id="GO:0008270">
    <property type="term" value="F:zinc ion binding"/>
    <property type="evidence" value="ECO:0007669"/>
    <property type="project" value="UniProtKB-KW"/>
</dbReference>
<keyword evidence="3" id="KW-0862">Zinc</keyword>
<keyword evidence="4" id="KW-0472">Membrane</keyword>
<name>A0A9N9R0Z8_9NEOP</name>
<accession>A0A9N9R0Z8</accession>
<evidence type="ECO:0000256" key="4">
    <source>
        <dbReference type="SAM" id="Phobius"/>
    </source>
</evidence>
<keyword evidence="4" id="KW-1133">Transmembrane helix</keyword>
<protein>
    <recommendedName>
        <fullName evidence="5">FLYWCH-type domain-containing protein</fullName>
    </recommendedName>
</protein>
<feature type="domain" description="FLYWCH-type" evidence="5">
    <location>
        <begin position="42"/>
        <end position="104"/>
    </location>
</feature>
<dbReference type="Gene3D" id="2.20.25.240">
    <property type="match status" value="1"/>
</dbReference>
<reference evidence="6" key="2">
    <citation type="submission" date="2022-10" db="EMBL/GenBank/DDBJ databases">
        <authorList>
            <consortium name="ENA_rothamsted_submissions"/>
            <consortium name="culmorum"/>
            <person name="King R."/>
        </authorList>
    </citation>
    <scope>NUCLEOTIDE SEQUENCE</scope>
</reference>
<dbReference type="Pfam" id="PF04500">
    <property type="entry name" value="FLYWCH"/>
    <property type="match status" value="1"/>
</dbReference>
<keyword evidence="4" id="KW-0812">Transmembrane</keyword>
<evidence type="ECO:0000256" key="2">
    <source>
        <dbReference type="ARBA" id="ARBA00022771"/>
    </source>
</evidence>
<dbReference type="Proteomes" id="UP001153714">
    <property type="component" value="Chromosome 17"/>
</dbReference>
<reference evidence="6" key="1">
    <citation type="submission" date="2021-12" db="EMBL/GenBank/DDBJ databases">
        <authorList>
            <person name="King R."/>
        </authorList>
    </citation>
    <scope>NUCLEOTIDE SEQUENCE</scope>
</reference>
<organism evidence="6 7">
    <name type="scientific">Diatraea saccharalis</name>
    <name type="common">sugarcane borer</name>
    <dbReference type="NCBI Taxonomy" id="40085"/>
    <lineage>
        <taxon>Eukaryota</taxon>
        <taxon>Metazoa</taxon>
        <taxon>Ecdysozoa</taxon>
        <taxon>Arthropoda</taxon>
        <taxon>Hexapoda</taxon>
        <taxon>Insecta</taxon>
        <taxon>Pterygota</taxon>
        <taxon>Neoptera</taxon>
        <taxon>Endopterygota</taxon>
        <taxon>Lepidoptera</taxon>
        <taxon>Glossata</taxon>
        <taxon>Ditrysia</taxon>
        <taxon>Pyraloidea</taxon>
        <taxon>Crambidae</taxon>
        <taxon>Crambinae</taxon>
        <taxon>Diatraea</taxon>
    </lineage>
</organism>
<feature type="transmembrane region" description="Helical" evidence="4">
    <location>
        <begin position="20"/>
        <end position="38"/>
    </location>
</feature>
<dbReference type="AlphaFoldDB" id="A0A9N9R0Z8"/>
<dbReference type="OrthoDB" id="7471479at2759"/>
<dbReference type="InterPro" id="IPR007588">
    <property type="entry name" value="Znf_FLYWCH"/>
</dbReference>
<proteinExistence type="predicted"/>
<evidence type="ECO:0000259" key="5">
    <source>
        <dbReference type="Pfam" id="PF04500"/>
    </source>
</evidence>
<evidence type="ECO:0000256" key="3">
    <source>
        <dbReference type="ARBA" id="ARBA00022833"/>
    </source>
</evidence>
<dbReference type="EMBL" id="OU893348">
    <property type="protein sequence ID" value="CAG9787381.1"/>
    <property type="molecule type" value="Genomic_DNA"/>
</dbReference>
<evidence type="ECO:0000313" key="6">
    <source>
        <dbReference type="EMBL" id="CAG9787381.1"/>
    </source>
</evidence>
<keyword evidence="1" id="KW-0479">Metal-binding</keyword>
<sequence>MAFIYFSILLHQYFFLHIRRYIFIFMCNRIFSYFMYSLSARYIRSTRGANLLMFCKFIYRRQCKPSKDGHKTWYCAMYGRSQCPSVLTTDSEEHIIQIRGIHNHPKPQIFNTPNGVVYKHPKKQKKTITRISDVEILP</sequence>
<gene>
    <name evidence="6" type="ORF">DIATSA_LOCUS5266</name>
</gene>
<evidence type="ECO:0000256" key="1">
    <source>
        <dbReference type="ARBA" id="ARBA00022723"/>
    </source>
</evidence>
<keyword evidence="7" id="KW-1185">Reference proteome</keyword>
<evidence type="ECO:0000313" key="7">
    <source>
        <dbReference type="Proteomes" id="UP001153714"/>
    </source>
</evidence>